<dbReference type="EMBL" id="BGPR01044504">
    <property type="protein sequence ID" value="GBO21289.1"/>
    <property type="molecule type" value="Genomic_DNA"/>
</dbReference>
<organism evidence="2 3">
    <name type="scientific">Araneus ventricosus</name>
    <name type="common">Orbweaver spider</name>
    <name type="synonym">Epeira ventricosa</name>
    <dbReference type="NCBI Taxonomy" id="182803"/>
    <lineage>
        <taxon>Eukaryota</taxon>
        <taxon>Metazoa</taxon>
        <taxon>Ecdysozoa</taxon>
        <taxon>Arthropoda</taxon>
        <taxon>Chelicerata</taxon>
        <taxon>Arachnida</taxon>
        <taxon>Araneae</taxon>
        <taxon>Araneomorphae</taxon>
        <taxon>Entelegynae</taxon>
        <taxon>Araneoidea</taxon>
        <taxon>Araneidae</taxon>
        <taxon>Araneus</taxon>
    </lineage>
</organism>
<dbReference type="OrthoDB" id="6769745at2759"/>
<sequence length="292" mass="33832">MEKNIKEEDPQLQDSRDPNFIREQVQKPLRIGRFLFRIAINCLDLSLLFSNQTQIRERAHRALEADCHFSEIENEEKFLKYMWSAKAVERCVKTVTEASYKVCGRSARDGYGTARIVDKTSMSAFETDYKPSILDKWMQVQSKAFAKKITAVQEEKSLPVSSKLKYLCHFLDSNLILRVGGSLKNTNLDYDAKHQIILPNCHKITRLIFEFYHKKHLHVGAQGLLHQVRLIYWPLNGKSTARMIVHNCVTCFKNKPVIAEQIMGDLPKERVRPISQFSNCDIDFCGTFLIKF</sequence>
<accession>A0A4Y2V7M0</accession>
<dbReference type="AlphaFoldDB" id="A0A4Y2V7M0"/>
<evidence type="ECO:0000259" key="1">
    <source>
        <dbReference type="Pfam" id="PF17921"/>
    </source>
</evidence>
<protein>
    <recommendedName>
        <fullName evidence="1">Integrase zinc-binding domain-containing protein</fullName>
    </recommendedName>
</protein>
<dbReference type="Proteomes" id="UP000499080">
    <property type="component" value="Unassembled WGS sequence"/>
</dbReference>
<reference evidence="2 3" key="1">
    <citation type="journal article" date="2019" name="Sci. Rep.">
        <title>Orb-weaving spider Araneus ventricosus genome elucidates the spidroin gene catalogue.</title>
        <authorList>
            <person name="Kono N."/>
            <person name="Nakamura H."/>
            <person name="Ohtoshi R."/>
            <person name="Moran D.A.P."/>
            <person name="Shinohara A."/>
            <person name="Yoshida Y."/>
            <person name="Fujiwara M."/>
            <person name="Mori M."/>
            <person name="Tomita M."/>
            <person name="Arakawa K."/>
        </authorList>
    </citation>
    <scope>NUCLEOTIDE SEQUENCE [LARGE SCALE GENOMIC DNA]</scope>
</reference>
<evidence type="ECO:0000313" key="2">
    <source>
        <dbReference type="EMBL" id="GBO21289.1"/>
    </source>
</evidence>
<name>A0A4Y2V7M0_ARAVE</name>
<dbReference type="Pfam" id="PF17921">
    <property type="entry name" value="Integrase_H2C2"/>
    <property type="match status" value="1"/>
</dbReference>
<comment type="caution">
    <text evidence="2">The sequence shown here is derived from an EMBL/GenBank/DDBJ whole genome shotgun (WGS) entry which is preliminary data.</text>
</comment>
<proteinExistence type="predicted"/>
<feature type="domain" description="Integrase zinc-binding" evidence="1">
    <location>
        <begin position="203"/>
        <end position="256"/>
    </location>
</feature>
<evidence type="ECO:0000313" key="3">
    <source>
        <dbReference type="Proteomes" id="UP000499080"/>
    </source>
</evidence>
<gene>
    <name evidence="2" type="ORF">AVEN_138053_1</name>
</gene>
<keyword evidence="3" id="KW-1185">Reference proteome</keyword>
<dbReference type="InterPro" id="IPR041588">
    <property type="entry name" value="Integrase_H2C2"/>
</dbReference>
<dbReference type="PANTHER" id="PTHR47331">
    <property type="entry name" value="PHD-TYPE DOMAIN-CONTAINING PROTEIN"/>
    <property type="match status" value="1"/>
</dbReference>
<dbReference type="PANTHER" id="PTHR47331:SF5">
    <property type="entry name" value="RIBONUCLEASE H"/>
    <property type="match status" value="1"/>
</dbReference>